<dbReference type="Proteomes" id="UP000215335">
    <property type="component" value="Unassembled WGS sequence"/>
</dbReference>
<evidence type="ECO:0000256" key="12">
    <source>
        <dbReference type="RuleBase" id="RU000363"/>
    </source>
</evidence>
<evidence type="ECO:0000313" key="15">
    <source>
        <dbReference type="Proteomes" id="UP000215335"/>
    </source>
</evidence>
<evidence type="ECO:0000256" key="4">
    <source>
        <dbReference type="ARBA" id="ARBA00022857"/>
    </source>
</evidence>
<keyword evidence="6" id="KW-0560">Oxidoreductase</keyword>
<dbReference type="AlphaFoldDB" id="A0A232FD81"/>
<keyword evidence="3 13" id="KW-0812">Transmembrane</keyword>
<evidence type="ECO:0000256" key="9">
    <source>
        <dbReference type="ARBA" id="ARBA00059620"/>
    </source>
</evidence>
<reference evidence="14 15" key="1">
    <citation type="journal article" date="2017" name="Curr. Biol.">
        <title>The Evolution of Venom by Co-option of Single-Copy Genes.</title>
        <authorList>
            <person name="Martinson E.O."/>
            <person name="Mrinalini"/>
            <person name="Kelkar Y.D."/>
            <person name="Chang C.H."/>
            <person name="Werren J.H."/>
        </authorList>
    </citation>
    <scope>NUCLEOTIDE SEQUENCE [LARGE SCALE GENOMIC DNA]</scope>
    <source>
        <strain evidence="14 15">Alberta</strain>
        <tissue evidence="14">Whole body</tissue>
    </source>
</reference>
<dbReference type="PANTHER" id="PTHR24322">
    <property type="entry name" value="PKSB"/>
    <property type="match status" value="1"/>
</dbReference>
<dbReference type="Pfam" id="PF00106">
    <property type="entry name" value="adh_short"/>
    <property type="match status" value="1"/>
</dbReference>
<evidence type="ECO:0000256" key="11">
    <source>
        <dbReference type="ARBA" id="ARBA00082544"/>
    </source>
</evidence>
<dbReference type="EMBL" id="NNAY01000384">
    <property type="protein sequence ID" value="OXU28764.1"/>
    <property type="molecule type" value="Genomic_DNA"/>
</dbReference>
<dbReference type="OrthoDB" id="5840532at2759"/>
<evidence type="ECO:0000256" key="5">
    <source>
        <dbReference type="ARBA" id="ARBA00022989"/>
    </source>
</evidence>
<evidence type="ECO:0000313" key="14">
    <source>
        <dbReference type="EMBL" id="OXU28764.1"/>
    </source>
</evidence>
<accession>A0A232FD81</accession>
<dbReference type="PRINTS" id="PR00080">
    <property type="entry name" value="SDRFAMILY"/>
</dbReference>
<comment type="subcellular location">
    <subcellularLocation>
        <location evidence="1">Membrane</location>
        <topology evidence="1">Multi-pass membrane protein</topology>
    </subcellularLocation>
</comment>
<dbReference type="PANTHER" id="PTHR24322:SF736">
    <property type="entry name" value="RETINOL DEHYDROGENASE 10"/>
    <property type="match status" value="1"/>
</dbReference>
<dbReference type="Gene3D" id="3.40.50.720">
    <property type="entry name" value="NAD(P)-binding Rossmann-like Domain"/>
    <property type="match status" value="1"/>
</dbReference>
<evidence type="ECO:0000256" key="1">
    <source>
        <dbReference type="ARBA" id="ARBA00004141"/>
    </source>
</evidence>
<evidence type="ECO:0000256" key="8">
    <source>
        <dbReference type="ARBA" id="ARBA00023136"/>
    </source>
</evidence>
<comment type="caution">
    <text evidence="14">The sequence shown here is derived from an EMBL/GenBank/DDBJ whole genome shotgun (WGS) entry which is preliminary data.</text>
</comment>
<name>A0A232FD81_9HYME</name>
<dbReference type="InterPro" id="IPR002347">
    <property type="entry name" value="SDR_fam"/>
</dbReference>
<evidence type="ECO:0000256" key="3">
    <source>
        <dbReference type="ARBA" id="ARBA00022692"/>
    </source>
</evidence>
<proteinExistence type="inferred from homology"/>
<keyword evidence="15" id="KW-1185">Reference proteome</keyword>
<evidence type="ECO:0000256" key="10">
    <source>
        <dbReference type="ARBA" id="ARBA00068717"/>
    </source>
</evidence>
<dbReference type="InterPro" id="IPR036291">
    <property type="entry name" value="NAD(P)-bd_dom_sf"/>
</dbReference>
<dbReference type="GO" id="GO:0052650">
    <property type="term" value="F:all-trans-retinol dehydrogenase (NADP+) activity"/>
    <property type="evidence" value="ECO:0007669"/>
    <property type="project" value="UniProtKB-ARBA"/>
</dbReference>
<dbReference type="GO" id="GO:0016020">
    <property type="term" value="C:membrane"/>
    <property type="evidence" value="ECO:0007669"/>
    <property type="project" value="UniProtKB-SubCell"/>
</dbReference>
<feature type="transmembrane region" description="Helical" evidence="13">
    <location>
        <begin position="12"/>
        <end position="33"/>
    </location>
</feature>
<keyword evidence="4" id="KW-0521">NADP</keyword>
<keyword evidence="5 13" id="KW-1133">Transmembrane helix</keyword>
<evidence type="ECO:0000256" key="13">
    <source>
        <dbReference type="SAM" id="Phobius"/>
    </source>
</evidence>
<comment type="function">
    <text evidence="9">Catalyzes the reduction of all-trans-retinal to all-trans-retinol in the presence of NADPH.</text>
</comment>
<evidence type="ECO:0000256" key="2">
    <source>
        <dbReference type="ARBA" id="ARBA00006484"/>
    </source>
</evidence>
<dbReference type="PRINTS" id="PR00081">
    <property type="entry name" value="GDHRDH"/>
</dbReference>
<gene>
    <name evidence="14" type="ORF">TSAR_003283</name>
</gene>
<comment type="similarity">
    <text evidence="2 12">Belongs to the short-chain dehydrogenases/reductases (SDR) family.</text>
</comment>
<dbReference type="STRING" id="543379.A0A232FD81"/>
<dbReference type="SUPFAM" id="SSF51735">
    <property type="entry name" value="NAD(P)-binding Rossmann-fold domains"/>
    <property type="match status" value="1"/>
</dbReference>
<sequence>MSFSQTAMVKAYSGALVIADVLLLLLKVLYCILEGVYRFFLPADEQSVAGEIVLLPNKSVMLVAKINRALRRRSQQVTGAGHGIGKELALKYASLGATLVCWDINDTNNEETVDEIKKMGGAAAHGYKCDVSNREEVLRVADKVKREVGTVSILVNNAGIMPCRPFLEHTAAEIQKMMDINVMAHFWILQAFLPDMLAKNHGHVVALSSIAGIVGLTNLVPYCASKFALNFFTLLKPAFLGREPPGLMEALSEELRISSSVGGTKSNIKFTTIYPYMVDTGLCKKPKIKFPSLMAVVPPQEAAAVIVRAQRRNVPELSIPSHWLGVNYFLRNFPDKVPRAIKDFLDSGVAADD</sequence>
<protein>
    <recommendedName>
        <fullName evidence="10">Short-chain dehydrogenase/reductase 3</fullName>
    </recommendedName>
    <alternativeName>
        <fullName evidence="11">Retinal short-chain dehydrogenase/reductase 1</fullName>
    </alternativeName>
</protein>
<dbReference type="GO" id="GO:0005811">
    <property type="term" value="C:lipid droplet"/>
    <property type="evidence" value="ECO:0007669"/>
    <property type="project" value="TreeGrafter"/>
</dbReference>
<dbReference type="FunFam" id="3.40.50.720:FF:000131">
    <property type="entry name" value="Short-chain dehydrogenase/reductase 3"/>
    <property type="match status" value="1"/>
</dbReference>
<dbReference type="CDD" id="cd05339">
    <property type="entry name" value="17beta-HSDXI-like_SDR_c"/>
    <property type="match status" value="1"/>
</dbReference>
<organism evidence="14 15">
    <name type="scientific">Trichomalopsis sarcophagae</name>
    <dbReference type="NCBI Taxonomy" id="543379"/>
    <lineage>
        <taxon>Eukaryota</taxon>
        <taxon>Metazoa</taxon>
        <taxon>Ecdysozoa</taxon>
        <taxon>Arthropoda</taxon>
        <taxon>Hexapoda</taxon>
        <taxon>Insecta</taxon>
        <taxon>Pterygota</taxon>
        <taxon>Neoptera</taxon>
        <taxon>Endopterygota</taxon>
        <taxon>Hymenoptera</taxon>
        <taxon>Apocrita</taxon>
        <taxon>Proctotrupomorpha</taxon>
        <taxon>Chalcidoidea</taxon>
        <taxon>Pteromalidae</taxon>
        <taxon>Pteromalinae</taxon>
        <taxon>Trichomalopsis</taxon>
    </lineage>
</organism>
<evidence type="ECO:0000256" key="7">
    <source>
        <dbReference type="ARBA" id="ARBA00023098"/>
    </source>
</evidence>
<keyword evidence="8 13" id="KW-0472">Membrane</keyword>
<evidence type="ECO:0000256" key="6">
    <source>
        <dbReference type="ARBA" id="ARBA00023002"/>
    </source>
</evidence>
<keyword evidence="7" id="KW-0443">Lipid metabolism</keyword>